<feature type="transmembrane region" description="Helical" evidence="6">
    <location>
        <begin position="131"/>
        <end position="151"/>
    </location>
</feature>
<dbReference type="InterPro" id="IPR001851">
    <property type="entry name" value="ABC_transp_permease"/>
</dbReference>
<feature type="transmembrane region" description="Helical" evidence="6">
    <location>
        <begin position="305"/>
        <end position="328"/>
    </location>
</feature>
<dbReference type="PANTHER" id="PTHR30482">
    <property type="entry name" value="HIGH-AFFINITY BRANCHED-CHAIN AMINO ACID TRANSPORT SYSTEM PERMEASE"/>
    <property type="match status" value="1"/>
</dbReference>
<dbReference type="STRING" id="339866.GCA_001418255_00362"/>
<name>A0A0K6HSI4_9BURK</name>
<dbReference type="AlphaFoldDB" id="A0A0K6HSI4"/>
<dbReference type="GO" id="GO:0005886">
    <property type="term" value="C:plasma membrane"/>
    <property type="evidence" value="ECO:0007669"/>
    <property type="project" value="UniProtKB-SubCell"/>
</dbReference>
<feature type="transmembrane region" description="Helical" evidence="6">
    <location>
        <begin position="53"/>
        <end position="70"/>
    </location>
</feature>
<dbReference type="InterPro" id="IPR043428">
    <property type="entry name" value="LivM-like"/>
</dbReference>
<feature type="transmembrane region" description="Helical" evidence="6">
    <location>
        <begin position="183"/>
        <end position="206"/>
    </location>
</feature>
<dbReference type="RefSeq" id="WP_055449299.1">
    <property type="nucleotide sequence ID" value="NZ_CYHF01000001.1"/>
</dbReference>
<organism evidence="7 8">
    <name type="scientific">Thiomonas bhubaneswarensis</name>
    <dbReference type="NCBI Taxonomy" id="339866"/>
    <lineage>
        <taxon>Bacteria</taxon>
        <taxon>Pseudomonadati</taxon>
        <taxon>Pseudomonadota</taxon>
        <taxon>Betaproteobacteria</taxon>
        <taxon>Burkholderiales</taxon>
        <taxon>Thiomonas</taxon>
    </lineage>
</organism>
<feature type="transmembrane region" description="Helical" evidence="6">
    <location>
        <begin position="227"/>
        <end position="249"/>
    </location>
</feature>
<sequence>MNAPAPTAPKSAASYGSAMRPSSIKRHLGTIVLALVLLSAPAWLHYVGSYNDIASRVLIYGLAAMGLNLLLGHTGGLSFGHAAYFGLGAYGVGLILKYLTHNVLLALLGGTLLGGLVAAVLAPIAVRRRGIYFAMITIAIGQMFYFIAIRWQAVTGGYDGLTGFSRHTLHFPGFDWTLGSLGFYYLVVACFALGALVLWIVLNSPLGHTFVAIRENQKRLTFLGLPVQRYAAISFALSGFIVALAGGLNALLDNFTSPNTLNYTFSGDLVVIAVLGGMRNFWGPLVGAAIFVLVRDYASTVTDNWMSVIGLIFVLSVLFFPLGIMGFLQRRRDAR</sequence>
<protein>
    <submittedName>
        <fullName evidence="7">Amino acid/amide ABC transporter membrane protein 2, HAAT family (TC 3.A.1.4.-)</fullName>
    </submittedName>
</protein>
<dbReference type="CDD" id="cd06581">
    <property type="entry name" value="TM_PBP1_LivM_like"/>
    <property type="match status" value="1"/>
</dbReference>
<evidence type="ECO:0000256" key="4">
    <source>
        <dbReference type="ARBA" id="ARBA00022989"/>
    </source>
</evidence>
<feature type="transmembrane region" description="Helical" evidence="6">
    <location>
        <begin position="105"/>
        <end position="124"/>
    </location>
</feature>
<feature type="transmembrane region" description="Helical" evidence="6">
    <location>
        <begin position="269"/>
        <end position="293"/>
    </location>
</feature>
<evidence type="ECO:0000256" key="3">
    <source>
        <dbReference type="ARBA" id="ARBA00022692"/>
    </source>
</evidence>
<comment type="subcellular location">
    <subcellularLocation>
        <location evidence="1">Cell membrane</location>
        <topology evidence="1">Multi-pass membrane protein</topology>
    </subcellularLocation>
</comment>
<dbReference type="GO" id="GO:0015658">
    <property type="term" value="F:branched-chain amino acid transmembrane transporter activity"/>
    <property type="evidence" value="ECO:0007669"/>
    <property type="project" value="InterPro"/>
</dbReference>
<gene>
    <name evidence="7" type="ORF">Ga0061069_101364</name>
</gene>
<dbReference type="Proteomes" id="UP000183649">
    <property type="component" value="Unassembled WGS sequence"/>
</dbReference>
<keyword evidence="5 6" id="KW-0472">Membrane</keyword>
<keyword evidence="3 6" id="KW-0812">Transmembrane</keyword>
<dbReference type="EMBL" id="CYHF01000001">
    <property type="protein sequence ID" value="CUA93801.1"/>
    <property type="molecule type" value="Genomic_DNA"/>
</dbReference>
<evidence type="ECO:0000256" key="2">
    <source>
        <dbReference type="ARBA" id="ARBA00022475"/>
    </source>
</evidence>
<dbReference type="Pfam" id="PF02653">
    <property type="entry name" value="BPD_transp_2"/>
    <property type="match status" value="1"/>
</dbReference>
<proteinExistence type="predicted"/>
<evidence type="ECO:0000313" key="7">
    <source>
        <dbReference type="EMBL" id="CUA93801.1"/>
    </source>
</evidence>
<accession>A0A0K6HSI4</accession>
<evidence type="ECO:0000256" key="6">
    <source>
        <dbReference type="SAM" id="Phobius"/>
    </source>
</evidence>
<keyword evidence="4 6" id="KW-1133">Transmembrane helix</keyword>
<dbReference type="OrthoDB" id="3460090at2"/>
<evidence type="ECO:0000256" key="1">
    <source>
        <dbReference type="ARBA" id="ARBA00004651"/>
    </source>
</evidence>
<dbReference type="PANTHER" id="PTHR30482:SF17">
    <property type="entry name" value="ABC TRANSPORTER ATP-BINDING PROTEIN"/>
    <property type="match status" value="1"/>
</dbReference>
<evidence type="ECO:0000313" key="8">
    <source>
        <dbReference type="Proteomes" id="UP000183649"/>
    </source>
</evidence>
<keyword evidence="2" id="KW-1003">Cell membrane</keyword>
<evidence type="ECO:0000256" key="5">
    <source>
        <dbReference type="ARBA" id="ARBA00023136"/>
    </source>
</evidence>
<keyword evidence="8" id="KW-1185">Reference proteome</keyword>
<reference evidence="8" key="1">
    <citation type="submission" date="2015-08" db="EMBL/GenBank/DDBJ databases">
        <authorList>
            <person name="Varghese N."/>
        </authorList>
    </citation>
    <scope>NUCLEOTIDE SEQUENCE [LARGE SCALE GENOMIC DNA]</scope>
    <source>
        <strain evidence="8">DSM 18181</strain>
    </source>
</reference>
<feature type="transmembrane region" description="Helical" evidence="6">
    <location>
        <begin position="28"/>
        <end position="47"/>
    </location>
</feature>